<name>A0A930BBZ3_9FIRM</name>
<evidence type="ECO:0000256" key="1">
    <source>
        <dbReference type="SAM" id="Coils"/>
    </source>
</evidence>
<evidence type="ECO:0000313" key="3">
    <source>
        <dbReference type="Proteomes" id="UP000757890"/>
    </source>
</evidence>
<sequence>MCSVMGAMMGLQLISGINQNRQIKQQTAAQVSAYNAQAQAADQNARIMDRQREQIAENYAQQQEKLDSKRRLVLGQQAASAGASGLDNIGSVLDANSAAISEYRQDSMNLLGNQRNDTLNAYTNQVNYENQASAARASAANAKAQGKSQRLANFISTAAGMFGTYKQ</sequence>
<evidence type="ECO:0008006" key="4">
    <source>
        <dbReference type="Google" id="ProtNLM"/>
    </source>
</evidence>
<keyword evidence="1" id="KW-0175">Coiled coil</keyword>
<dbReference type="AlphaFoldDB" id="A0A930BBZ3"/>
<dbReference type="Pfam" id="PF24072">
    <property type="entry name" value="T7_gp14"/>
    <property type="match status" value="1"/>
</dbReference>
<gene>
    <name evidence="2" type="ORF">HXL70_08820</name>
</gene>
<dbReference type="EMBL" id="JABZMK010000102">
    <property type="protein sequence ID" value="MBF1130120.1"/>
    <property type="molecule type" value="Genomic_DNA"/>
</dbReference>
<feature type="non-terminal residue" evidence="2">
    <location>
        <position position="167"/>
    </location>
</feature>
<dbReference type="Proteomes" id="UP000757890">
    <property type="component" value="Unassembled WGS sequence"/>
</dbReference>
<proteinExistence type="predicted"/>
<feature type="coiled-coil region" evidence="1">
    <location>
        <begin position="45"/>
        <end position="72"/>
    </location>
</feature>
<dbReference type="InterPro" id="IPR038996">
    <property type="entry name" value="Gp14"/>
</dbReference>
<organism evidence="2 3">
    <name type="scientific">Dialister invisus</name>
    <dbReference type="NCBI Taxonomy" id="218538"/>
    <lineage>
        <taxon>Bacteria</taxon>
        <taxon>Bacillati</taxon>
        <taxon>Bacillota</taxon>
        <taxon>Negativicutes</taxon>
        <taxon>Veillonellales</taxon>
        <taxon>Veillonellaceae</taxon>
        <taxon>Dialister</taxon>
    </lineage>
</organism>
<evidence type="ECO:0000313" key="2">
    <source>
        <dbReference type="EMBL" id="MBF1130120.1"/>
    </source>
</evidence>
<protein>
    <recommendedName>
        <fullName evidence="4">Internal virion protein</fullName>
    </recommendedName>
</protein>
<comment type="caution">
    <text evidence="2">The sequence shown here is derived from an EMBL/GenBank/DDBJ whole genome shotgun (WGS) entry which is preliminary data.</text>
</comment>
<accession>A0A930BBZ3</accession>
<reference evidence="2" key="1">
    <citation type="submission" date="2020-04" db="EMBL/GenBank/DDBJ databases">
        <title>Deep metagenomics examines the oral microbiome during advanced dental caries in children, revealing novel taxa and co-occurrences with host molecules.</title>
        <authorList>
            <person name="Baker J.L."/>
            <person name="Morton J.T."/>
            <person name="Dinis M."/>
            <person name="Alvarez R."/>
            <person name="Tran N.C."/>
            <person name="Knight R."/>
            <person name="Edlund A."/>
        </authorList>
    </citation>
    <scope>NUCLEOTIDE SEQUENCE</scope>
    <source>
        <strain evidence="2">JCVI_32_bin.14</strain>
    </source>
</reference>